<dbReference type="Proteomes" id="UP000011688">
    <property type="component" value="Unassembled WGS sequence"/>
</dbReference>
<keyword evidence="3" id="KW-1185">Reference proteome</keyword>
<evidence type="ECO:0000313" key="3">
    <source>
        <dbReference type="Proteomes" id="UP000011688"/>
    </source>
</evidence>
<sequence>MTETLTKAGTEIHERIVVGVATLENVDPVALPPLFDAVDPDALEAIFADPESEAVRIGTVEFPYAGHTIRIEFDDDPVVRID</sequence>
<evidence type="ECO:0000313" key="2">
    <source>
        <dbReference type="EMBL" id="ELY56115.1"/>
    </source>
</evidence>
<dbReference type="AlphaFoldDB" id="L9X323"/>
<comment type="caution">
    <text evidence="2">The sequence shown here is derived from an EMBL/GenBank/DDBJ whole genome shotgun (WGS) entry which is preliminary data.</text>
</comment>
<dbReference type="OrthoDB" id="221929at2157"/>
<dbReference type="InterPro" id="IPR040624">
    <property type="entry name" value="HalOD1"/>
</dbReference>
<protein>
    <recommendedName>
        <fullName evidence="1">Halobacterial output domain-containing protein</fullName>
    </recommendedName>
</protein>
<proteinExistence type="predicted"/>
<dbReference type="eggNOG" id="arCOG08928">
    <property type="taxonomic scope" value="Archaea"/>
</dbReference>
<feature type="domain" description="Halobacterial output" evidence="1">
    <location>
        <begin position="10"/>
        <end position="75"/>
    </location>
</feature>
<accession>L9X323</accession>
<dbReference type="EMBL" id="AOIB01000028">
    <property type="protein sequence ID" value="ELY56115.1"/>
    <property type="molecule type" value="Genomic_DNA"/>
</dbReference>
<name>L9X323_9EURY</name>
<gene>
    <name evidence="2" type="ORF">C491_14237</name>
</gene>
<reference evidence="2 3" key="1">
    <citation type="journal article" date="2014" name="PLoS Genet.">
        <title>Phylogenetically driven sequencing of extremely halophilic archaea reveals strategies for static and dynamic osmo-response.</title>
        <authorList>
            <person name="Becker E.A."/>
            <person name="Seitzer P.M."/>
            <person name="Tritt A."/>
            <person name="Larsen D."/>
            <person name="Krusor M."/>
            <person name="Yao A.I."/>
            <person name="Wu D."/>
            <person name="Madern D."/>
            <person name="Eisen J.A."/>
            <person name="Darling A.E."/>
            <person name="Facciotti M.T."/>
        </authorList>
    </citation>
    <scope>NUCLEOTIDE SEQUENCE [LARGE SCALE GENOMIC DNA]</scope>
    <source>
        <strain evidence="2 3">DSM 10524</strain>
    </source>
</reference>
<organism evidence="2 3">
    <name type="scientific">Natronococcus amylolyticus DSM 10524</name>
    <dbReference type="NCBI Taxonomy" id="1227497"/>
    <lineage>
        <taxon>Archaea</taxon>
        <taxon>Methanobacteriati</taxon>
        <taxon>Methanobacteriota</taxon>
        <taxon>Stenosarchaea group</taxon>
        <taxon>Halobacteria</taxon>
        <taxon>Halobacteriales</taxon>
        <taxon>Natrialbaceae</taxon>
        <taxon>Natronococcus</taxon>
    </lineage>
</organism>
<evidence type="ECO:0000259" key="1">
    <source>
        <dbReference type="Pfam" id="PF18545"/>
    </source>
</evidence>
<dbReference type="RefSeq" id="WP_005557358.1">
    <property type="nucleotide sequence ID" value="NZ_AOIB01000028.1"/>
</dbReference>
<dbReference type="Pfam" id="PF18545">
    <property type="entry name" value="HalOD1"/>
    <property type="match status" value="1"/>
</dbReference>
<dbReference type="PATRIC" id="fig|1227497.3.peg.2906"/>